<evidence type="ECO:0000313" key="11">
    <source>
        <dbReference type="Proteomes" id="UP000008143"/>
    </source>
</evidence>
<keyword evidence="3" id="KW-0808">Transferase</keyword>
<evidence type="ECO:0000256" key="2">
    <source>
        <dbReference type="ARBA" id="ARBA00022553"/>
    </source>
</evidence>
<keyword evidence="11" id="KW-1185">Reference proteome</keyword>
<dbReference type="InterPro" id="IPR008271">
    <property type="entry name" value="Ser/Thr_kinase_AS"/>
</dbReference>
<dbReference type="AlphaFoldDB" id="A0A8J1JKB1"/>
<organism evidence="11 12">
    <name type="scientific">Xenopus tropicalis</name>
    <name type="common">Western clawed frog</name>
    <name type="synonym">Silurana tropicalis</name>
    <dbReference type="NCBI Taxonomy" id="8364"/>
    <lineage>
        <taxon>Eukaryota</taxon>
        <taxon>Metazoa</taxon>
        <taxon>Chordata</taxon>
        <taxon>Craniata</taxon>
        <taxon>Vertebrata</taxon>
        <taxon>Euteleostomi</taxon>
        <taxon>Amphibia</taxon>
        <taxon>Batrachia</taxon>
        <taxon>Anura</taxon>
        <taxon>Pipoidea</taxon>
        <taxon>Pipidae</taxon>
        <taxon>Xenopodinae</taxon>
        <taxon>Xenopus</taxon>
        <taxon>Silurana</taxon>
    </lineage>
</organism>
<dbReference type="Pfam" id="PF00069">
    <property type="entry name" value="Pkinase"/>
    <property type="match status" value="1"/>
</dbReference>
<dbReference type="GeneID" id="116410894"/>
<feature type="domain" description="Protein kinase" evidence="10">
    <location>
        <begin position="171"/>
        <end position="412"/>
    </location>
</feature>
<reference evidence="12" key="1">
    <citation type="submission" date="2025-08" db="UniProtKB">
        <authorList>
            <consortium name="RefSeq"/>
        </authorList>
    </citation>
    <scope>IDENTIFICATION</scope>
    <source>
        <strain evidence="12">Nigerian</strain>
        <tissue evidence="12">Liver and blood</tissue>
    </source>
</reference>
<dbReference type="PROSITE" id="PS50011">
    <property type="entry name" value="PROTEIN_KINASE_DOM"/>
    <property type="match status" value="1"/>
</dbReference>
<dbReference type="PROSITE" id="PS00108">
    <property type="entry name" value="PROTEIN_KINASE_ST"/>
    <property type="match status" value="1"/>
</dbReference>
<dbReference type="FunFam" id="1.10.510.10:FF:001110">
    <property type="entry name" value="AGC family protein kinase"/>
    <property type="match status" value="1"/>
</dbReference>
<dbReference type="OrthoDB" id="1668230at2759"/>
<gene>
    <name evidence="12 13" type="primary">LOC116410894</name>
</gene>
<dbReference type="GO" id="GO:0005524">
    <property type="term" value="F:ATP binding"/>
    <property type="evidence" value="ECO:0007669"/>
    <property type="project" value="UniProtKB-UniRule"/>
</dbReference>
<dbReference type="PROSITE" id="PS00107">
    <property type="entry name" value="PROTEIN_KINASE_ATP"/>
    <property type="match status" value="1"/>
</dbReference>
<evidence type="ECO:0000256" key="8">
    <source>
        <dbReference type="RuleBase" id="RU000304"/>
    </source>
</evidence>
<evidence type="ECO:0000256" key="9">
    <source>
        <dbReference type="SAM" id="MobiDB-lite"/>
    </source>
</evidence>
<dbReference type="OMA" id="FICKEWQ"/>
<dbReference type="Proteomes" id="UP000008143">
    <property type="component" value="Chromosome 5"/>
</dbReference>
<dbReference type="AGR" id="Xenbase:XB-GENE-29096543"/>
<dbReference type="GO" id="GO:0004674">
    <property type="term" value="F:protein serine/threonine kinase activity"/>
    <property type="evidence" value="ECO:0000318"/>
    <property type="project" value="GO_Central"/>
</dbReference>
<name>A0A8J1JKB1_XENTR</name>
<keyword evidence="6 7" id="KW-0067">ATP-binding</keyword>
<evidence type="ECO:0000256" key="7">
    <source>
        <dbReference type="PROSITE-ProRule" id="PRU10141"/>
    </source>
</evidence>
<dbReference type="InterPro" id="IPR017441">
    <property type="entry name" value="Protein_kinase_ATP_BS"/>
</dbReference>
<comment type="similarity">
    <text evidence="8">Belongs to the protein kinase superfamily.</text>
</comment>
<dbReference type="RefSeq" id="XP_031758312.1">
    <property type="nucleotide sequence ID" value="XM_031902452.1"/>
</dbReference>
<evidence type="ECO:0000256" key="4">
    <source>
        <dbReference type="ARBA" id="ARBA00022741"/>
    </source>
</evidence>
<dbReference type="GO" id="GO:0035556">
    <property type="term" value="P:intracellular signal transduction"/>
    <property type="evidence" value="ECO:0000318"/>
    <property type="project" value="GO_Central"/>
</dbReference>
<sequence length="491" mass="54539">MSSSKKLGFKARFFAALRNFHRKLKATFTLSTRKKSEKKSDDQKEKMVAPRKREREESSEGHGISIKKSRTYFAAPSPTQTEPNMAMPELQEIAQASPLVEPCLELEKKEVSVPKEGLKRPRTEEDNEEIPIKRLKSTIPSAEGIETPQPGPSSEVELPIPVDRTLSLGRFSFHKVLGKGSFGKVLLARDLLTGQWVAVKRIKKRPLLNHTGSAKIEKKILELAQDCVFLTRAFGSFQTEDSIYFVMEYAAGGTLLDLCLNGNSMDIEQIRFIAAEVICGLNFLHSRLIIHRDLKLGNILLDGSGHIKIADFGLAVQTLYGLAKGRAGTRGYTAPEVTRREVYDCSADYYSLGVMLFYLATKLTSIYIEDPGAREGIDGLDSDLRDIIQKLTCDNRVARMNFVASIKDHPFFASINWDALEAREIDSPLILPPAEDVPDAVPHKTLISSDKDKTPITSKQQAHFKGLSFVCKEWGVTGSADPDSHSAQGKT</sequence>
<feature type="binding site" evidence="7">
    <location>
        <position position="204"/>
    </location>
    <ligand>
        <name>ATP</name>
        <dbReference type="ChEBI" id="CHEBI:30616"/>
    </ligand>
</feature>
<keyword evidence="1 8" id="KW-0723">Serine/threonine-protein kinase</keyword>
<protein>
    <submittedName>
        <fullName evidence="12">Protein kinase C theta type-like</fullName>
    </submittedName>
</protein>
<evidence type="ECO:0000256" key="6">
    <source>
        <dbReference type="ARBA" id="ARBA00022840"/>
    </source>
</evidence>
<dbReference type="SUPFAM" id="SSF56112">
    <property type="entry name" value="Protein kinase-like (PK-like)"/>
    <property type="match status" value="1"/>
</dbReference>
<dbReference type="FunFam" id="3.30.200.20:FF:001574">
    <property type="match status" value="1"/>
</dbReference>
<evidence type="ECO:0000259" key="10">
    <source>
        <dbReference type="PROSITE" id="PS50011"/>
    </source>
</evidence>
<keyword evidence="4 7" id="KW-0547">Nucleotide-binding</keyword>
<dbReference type="Xenbase" id="XB-GENE-29096543">
    <property type="gene designation" value="LOC116410894"/>
</dbReference>
<dbReference type="Gene3D" id="1.10.510.10">
    <property type="entry name" value="Transferase(Phosphotransferase) domain 1"/>
    <property type="match status" value="1"/>
</dbReference>
<evidence type="ECO:0000256" key="3">
    <source>
        <dbReference type="ARBA" id="ARBA00022679"/>
    </source>
</evidence>
<evidence type="ECO:0000256" key="1">
    <source>
        <dbReference type="ARBA" id="ARBA00022527"/>
    </source>
</evidence>
<dbReference type="KEGG" id="xtr:116410894"/>
<accession>A0A8J1JKB1</accession>
<dbReference type="InterPro" id="IPR011009">
    <property type="entry name" value="Kinase-like_dom_sf"/>
</dbReference>
<feature type="compositionally biased region" description="Basic and acidic residues" evidence="9">
    <location>
        <begin position="38"/>
        <end position="60"/>
    </location>
</feature>
<keyword evidence="2" id="KW-0597">Phosphoprotein</keyword>
<evidence type="ECO:0000313" key="12">
    <source>
        <dbReference type="RefSeq" id="XP_031758312.1"/>
    </source>
</evidence>
<dbReference type="PANTHER" id="PTHR24351">
    <property type="entry name" value="RIBOSOMAL PROTEIN S6 KINASE"/>
    <property type="match status" value="1"/>
</dbReference>
<dbReference type="InterPro" id="IPR000719">
    <property type="entry name" value="Prot_kinase_dom"/>
</dbReference>
<evidence type="ECO:0000256" key="5">
    <source>
        <dbReference type="ARBA" id="ARBA00022777"/>
    </source>
</evidence>
<keyword evidence="5" id="KW-0418">Kinase</keyword>
<dbReference type="SMART" id="SM00220">
    <property type="entry name" value="S_TKc"/>
    <property type="match status" value="1"/>
</dbReference>
<evidence type="ECO:0000313" key="13">
    <source>
        <dbReference type="Xenbase" id="XB-GENE-29096543"/>
    </source>
</evidence>
<feature type="region of interest" description="Disordered" evidence="9">
    <location>
        <begin position="27"/>
        <end position="83"/>
    </location>
</feature>
<dbReference type="Gene3D" id="3.30.200.20">
    <property type="entry name" value="Phosphorylase Kinase, domain 1"/>
    <property type="match status" value="1"/>
</dbReference>
<proteinExistence type="inferred from homology"/>